<keyword evidence="3" id="KW-1185">Reference proteome</keyword>
<evidence type="ECO:0000256" key="1">
    <source>
        <dbReference type="SAM" id="MobiDB-lite"/>
    </source>
</evidence>
<evidence type="ECO:0000313" key="3">
    <source>
        <dbReference type="Proteomes" id="UP000799753"/>
    </source>
</evidence>
<organism evidence="2 3">
    <name type="scientific">Massarina eburnea CBS 473.64</name>
    <dbReference type="NCBI Taxonomy" id="1395130"/>
    <lineage>
        <taxon>Eukaryota</taxon>
        <taxon>Fungi</taxon>
        <taxon>Dikarya</taxon>
        <taxon>Ascomycota</taxon>
        <taxon>Pezizomycotina</taxon>
        <taxon>Dothideomycetes</taxon>
        <taxon>Pleosporomycetidae</taxon>
        <taxon>Pleosporales</taxon>
        <taxon>Massarineae</taxon>
        <taxon>Massarinaceae</taxon>
        <taxon>Massarina</taxon>
    </lineage>
</organism>
<feature type="region of interest" description="Disordered" evidence="1">
    <location>
        <begin position="1"/>
        <end position="64"/>
    </location>
</feature>
<name>A0A6A6RYK6_9PLEO</name>
<feature type="compositionally biased region" description="Polar residues" evidence="1">
    <location>
        <begin position="52"/>
        <end position="64"/>
    </location>
</feature>
<protein>
    <submittedName>
        <fullName evidence="2">Uncharacterized protein</fullName>
    </submittedName>
</protein>
<evidence type="ECO:0000313" key="2">
    <source>
        <dbReference type="EMBL" id="KAF2640072.1"/>
    </source>
</evidence>
<proteinExistence type="predicted"/>
<dbReference type="AlphaFoldDB" id="A0A6A6RYK6"/>
<gene>
    <name evidence="2" type="ORF">P280DRAFT_469783</name>
</gene>
<dbReference type="Proteomes" id="UP000799753">
    <property type="component" value="Unassembled WGS sequence"/>
</dbReference>
<sequence>MTDPSPPLSQSSANSDRPAAPFCALLTEPKKAPGTASRKPRSAQPPRYLPSPRSSHCYSLAMSS</sequence>
<reference evidence="2" key="1">
    <citation type="journal article" date="2020" name="Stud. Mycol.">
        <title>101 Dothideomycetes genomes: a test case for predicting lifestyles and emergence of pathogens.</title>
        <authorList>
            <person name="Haridas S."/>
            <person name="Albert R."/>
            <person name="Binder M."/>
            <person name="Bloem J."/>
            <person name="Labutti K."/>
            <person name="Salamov A."/>
            <person name="Andreopoulos B."/>
            <person name="Baker S."/>
            <person name="Barry K."/>
            <person name="Bills G."/>
            <person name="Bluhm B."/>
            <person name="Cannon C."/>
            <person name="Castanera R."/>
            <person name="Culley D."/>
            <person name="Daum C."/>
            <person name="Ezra D."/>
            <person name="Gonzalez J."/>
            <person name="Henrissat B."/>
            <person name="Kuo A."/>
            <person name="Liang C."/>
            <person name="Lipzen A."/>
            <person name="Lutzoni F."/>
            <person name="Magnuson J."/>
            <person name="Mondo S."/>
            <person name="Nolan M."/>
            <person name="Ohm R."/>
            <person name="Pangilinan J."/>
            <person name="Park H.-J."/>
            <person name="Ramirez L."/>
            <person name="Alfaro M."/>
            <person name="Sun H."/>
            <person name="Tritt A."/>
            <person name="Yoshinaga Y."/>
            <person name="Zwiers L.-H."/>
            <person name="Turgeon B."/>
            <person name="Goodwin S."/>
            <person name="Spatafora J."/>
            <person name="Crous P."/>
            <person name="Grigoriev I."/>
        </authorList>
    </citation>
    <scope>NUCLEOTIDE SEQUENCE</scope>
    <source>
        <strain evidence="2">CBS 473.64</strain>
    </source>
</reference>
<dbReference type="EMBL" id="MU006785">
    <property type="protein sequence ID" value="KAF2640072.1"/>
    <property type="molecule type" value="Genomic_DNA"/>
</dbReference>
<accession>A0A6A6RYK6</accession>